<name>K0ILV0_NITGG</name>
<dbReference type="STRING" id="1237085.Ngar_c27710"/>
<gene>
    <name evidence="1" type="ordered locus">Ngar_c27710</name>
</gene>
<protein>
    <submittedName>
        <fullName evidence="1">Uncharacterized protein</fullName>
    </submittedName>
</protein>
<dbReference type="OrthoDB" id="3343at2157"/>
<accession>K0ILV0</accession>
<proteinExistence type="predicted"/>
<dbReference type="BioCyc" id="CNIT1237085:G1324-2771-MONOMER"/>
<dbReference type="Proteomes" id="UP000008037">
    <property type="component" value="Chromosome"/>
</dbReference>
<dbReference type="HOGENOM" id="CLU_2115558_0_0_2"/>
<dbReference type="RefSeq" id="WP_015020227.1">
    <property type="nucleotide sequence ID" value="NC_018719.1"/>
</dbReference>
<evidence type="ECO:0000313" key="2">
    <source>
        <dbReference type="Proteomes" id="UP000008037"/>
    </source>
</evidence>
<dbReference type="InParanoid" id="K0ILV0"/>
<dbReference type="KEGG" id="nga:Ngar_c27710"/>
<dbReference type="GeneID" id="13794790"/>
<dbReference type="AlphaFoldDB" id="K0ILV0"/>
<organism evidence="1 2">
    <name type="scientific">Nitrososphaera gargensis (strain Ga9.2)</name>
    <dbReference type="NCBI Taxonomy" id="1237085"/>
    <lineage>
        <taxon>Archaea</taxon>
        <taxon>Nitrososphaerota</taxon>
        <taxon>Nitrososphaeria</taxon>
        <taxon>Nitrososphaerales</taxon>
        <taxon>Nitrososphaeraceae</taxon>
        <taxon>Nitrososphaera</taxon>
    </lineage>
</organism>
<sequence length="114" mass="13352">MKNKHVRYKQEYADAEIPHDIKTGGGPAVLRMSFPYLLEWKNKHPFKNDPKAPLFYNMKSGRTLEAIHLILIIFGVLEHPKTHRPARKLTSYQYAIWKDSAKYRLVIKSQKVGF</sequence>
<keyword evidence="2" id="KW-1185">Reference proteome</keyword>
<dbReference type="EMBL" id="CP002408">
    <property type="protein sequence ID" value="AFU59692.1"/>
    <property type="molecule type" value="Genomic_DNA"/>
</dbReference>
<reference evidence="1 2" key="1">
    <citation type="journal article" date="2012" name="Environ. Microbiol.">
        <title>The genome of the ammonia-oxidizing Candidatus Nitrososphaera gargensis: insights into metabolic versatility and environmental adaptations.</title>
        <authorList>
            <person name="Spang A."/>
            <person name="Poehlein A."/>
            <person name="Offre P."/>
            <person name="Zumbragel S."/>
            <person name="Haider S."/>
            <person name="Rychlik N."/>
            <person name="Nowka B."/>
            <person name="Schmeisser C."/>
            <person name="Lebedeva E.V."/>
            <person name="Rattei T."/>
            <person name="Bohm C."/>
            <person name="Schmid M."/>
            <person name="Galushko A."/>
            <person name="Hatzenpichler R."/>
            <person name="Weinmaier T."/>
            <person name="Daniel R."/>
            <person name="Schleper C."/>
            <person name="Spieck E."/>
            <person name="Streit W."/>
            <person name="Wagner M."/>
        </authorList>
    </citation>
    <scope>NUCLEOTIDE SEQUENCE [LARGE SCALE GENOMIC DNA]</scope>
    <source>
        <strain evidence="2">Ga9.2</strain>
    </source>
</reference>
<evidence type="ECO:0000313" key="1">
    <source>
        <dbReference type="EMBL" id="AFU59692.1"/>
    </source>
</evidence>